<accession>A0ABD0YEJ4</accession>
<dbReference type="EMBL" id="JBFDAA010000008">
    <property type="protein sequence ID" value="KAL1129736.1"/>
    <property type="molecule type" value="Genomic_DNA"/>
</dbReference>
<dbReference type="PANTHER" id="PTHR13630">
    <property type="entry name" value="GAMMA-SECRETASE-ACTIVATING PROTEIN"/>
    <property type="match status" value="1"/>
</dbReference>
<gene>
    <name evidence="2" type="ORF">AAG570_012680</name>
</gene>
<dbReference type="InterPro" id="IPR028010">
    <property type="entry name" value="GSAP_C_dom"/>
</dbReference>
<dbReference type="Pfam" id="PF14959">
    <property type="entry name" value="GSAP-16"/>
    <property type="match status" value="1"/>
</dbReference>
<comment type="caution">
    <text evidence="2">The sequence shown here is derived from an EMBL/GenBank/DDBJ whole genome shotgun (WGS) entry which is preliminary data.</text>
</comment>
<evidence type="ECO:0000313" key="3">
    <source>
        <dbReference type="Proteomes" id="UP001558652"/>
    </source>
</evidence>
<sequence length="483" mass="53962">MIVYSPGLFLHLLDIGPGHEPCCHIILPHSLLGPEQWTVLRNPLNGAEVINLVTLELAHFVIEPKTLIKAYQDLEGGIPNKLSILHYFLVHHQDFEIVSELLLSMAENCLNPEVIKIFHEVLVGGAFSSVLKSLSSDALPLLRFLPFTTVSGAAAIELKINGYMMTITQESLWNPAVMLLSPRQRVCSHRIDLWTKLWDLIAASADVVRFKPSTVVEKLMVSLVCYQPEALSRCSTPLSPGSFSGSTALADMSSIVNGRAKPQLPFYEIEKCTASKQEHIISVNLRELSMHLVKHERESPMQVHAVATRHAAAQLEMSRYLCGIITRSAAVSVHQAKGFQLVNELSSARRLVLFSLFEKFSLAVDALAYPLPQGFSSFFTYLAYCTLPFDTFVQYVQANALQLQIDVMKIIMNDLGNRSDGVKRKLRLLLLLPRSRAKRILNQWPHPASLMIRAREHSANILSGLETRTHLHRTKTHSNAGKL</sequence>
<dbReference type="PANTHER" id="PTHR13630:SF1">
    <property type="entry name" value="GAMMA-SECRETASE-ACTIVATING PROTEIN"/>
    <property type="match status" value="1"/>
</dbReference>
<proteinExistence type="predicted"/>
<dbReference type="AlphaFoldDB" id="A0ABD0YEJ4"/>
<reference evidence="2 3" key="1">
    <citation type="submission" date="2024-07" db="EMBL/GenBank/DDBJ databases">
        <title>Chromosome-level genome assembly of the water stick insect Ranatra chinensis (Heteroptera: Nepidae).</title>
        <authorList>
            <person name="Liu X."/>
        </authorList>
    </citation>
    <scope>NUCLEOTIDE SEQUENCE [LARGE SCALE GENOMIC DNA]</scope>
    <source>
        <strain evidence="2">Cailab_2021Rc</strain>
        <tissue evidence="2">Muscle</tissue>
    </source>
</reference>
<evidence type="ECO:0000313" key="2">
    <source>
        <dbReference type="EMBL" id="KAL1129736.1"/>
    </source>
</evidence>
<keyword evidence="3" id="KW-1185">Reference proteome</keyword>
<dbReference type="Proteomes" id="UP001558652">
    <property type="component" value="Unassembled WGS sequence"/>
</dbReference>
<organism evidence="2 3">
    <name type="scientific">Ranatra chinensis</name>
    <dbReference type="NCBI Taxonomy" id="642074"/>
    <lineage>
        <taxon>Eukaryota</taxon>
        <taxon>Metazoa</taxon>
        <taxon>Ecdysozoa</taxon>
        <taxon>Arthropoda</taxon>
        <taxon>Hexapoda</taxon>
        <taxon>Insecta</taxon>
        <taxon>Pterygota</taxon>
        <taxon>Neoptera</taxon>
        <taxon>Paraneoptera</taxon>
        <taxon>Hemiptera</taxon>
        <taxon>Heteroptera</taxon>
        <taxon>Panheteroptera</taxon>
        <taxon>Nepomorpha</taxon>
        <taxon>Nepidae</taxon>
        <taxon>Ranatrinae</taxon>
        <taxon>Ranatra</taxon>
    </lineage>
</organism>
<protein>
    <recommendedName>
        <fullName evidence="1">Gamma-secretase-activating protein C-terminal domain-containing protein</fullName>
    </recommendedName>
</protein>
<dbReference type="InterPro" id="IPR026172">
    <property type="entry name" value="GSAP_fam"/>
</dbReference>
<name>A0ABD0YEJ4_9HEMI</name>
<evidence type="ECO:0000259" key="1">
    <source>
        <dbReference type="Pfam" id="PF14959"/>
    </source>
</evidence>
<feature type="domain" description="Gamma-secretase-activating protein C-terminal" evidence="1">
    <location>
        <begin position="315"/>
        <end position="426"/>
    </location>
</feature>